<dbReference type="SUPFAM" id="SSF88659">
    <property type="entry name" value="Sigma3 and sigma4 domains of RNA polymerase sigma factors"/>
    <property type="match status" value="1"/>
</dbReference>
<evidence type="ECO:0000313" key="7">
    <source>
        <dbReference type="Proteomes" id="UP000295781"/>
    </source>
</evidence>
<dbReference type="RefSeq" id="WP_129351607.1">
    <property type="nucleotide sequence ID" value="NZ_CP012670.1"/>
</dbReference>
<dbReference type="AlphaFoldDB" id="A0A4P2Q7I7"/>
<keyword evidence="2" id="KW-0731">Sigma factor</keyword>
<dbReference type="GO" id="GO:0003677">
    <property type="term" value="F:DNA binding"/>
    <property type="evidence" value="ECO:0007669"/>
    <property type="project" value="UniProtKB-KW"/>
</dbReference>
<dbReference type="Proteomes" id="UP000295781">
    <property type="component" value="Chromosome"/>
</dbReference>
<evidence type="ECO:0000256" key="1">
    <source>
        <dbReference type="ARBA" id="ARBA00023015"/>
    </source>
</evidence>
<dbReference type="OrthoDB" id="9799825at2"/>
<evidence type="ECO:0000256" key="2">
    <source>
        <dbReference type="ARBA" id="ARBA00023082"/>
    </source>
</evidence>
<dbReference type="InterPro" id="IPR000943">
    <property type="entry name" value="RNA_pol_sigma70"/>
</dbReference>
<dbReference type="InterPro" id="IPR013325">
    <property type="entry name" value="RNA_pol_sigma_r2"/>
</dbReference>
<dbReference type="PROSITE" id="PS00715">
    <property type="entry name" value="SIGMA70_1"/>
    <property type="match status" value="1"/>
</dbReference>
<dbReference type="GO" id="GO:0016987">
    <property type="term" value="F:sigma factor activity"/>
    <property type="evidence" value="ECO:0007669"/>
    <property type="project" value="UniProtKB-KW"/>
</dbReference>
<evidence type="ECO:0000313" key="6">
    <source>
        <dbReference type="EMBL" id="AUX24983.1"/>
    </source>
</evidence>
<dbReference type="Gene3D" id="1.10.1740.10">
    <property type="match status" value="1"/>
</dbReference>
<dbReference type="InterPro" id="IPR013324">
    <property type="entry name" value="RNA_pol_sigma_r3/r4-like"/>
</dbReference>
<organism evidence="6 7">
    <name type="scientific">Sorangium cellulosum</name>
    <name type="common">Polyangium cellulosum</name>
    <dbReference type="NCBI Taxonomy" id="56"/>
    <lineage>
        <taxon>Bacteria</taxon>
        <taxon>Pseudomonadati</taxon>
        <taxon>Myxococcota</taxon>
        <taxon>Polyangia</taxon>
        <taxon>Polyangiales</taxon>
        <taxon>Polyangiaceae</taxon>
        <taxon>Sorangium</taxon>
    </lineage>
</organism>
<evidence type="ECO:0000259" key="5">
    <source>
        <dbReference type="PROSITE" id="PS00715"/>
    </source>
</evidence>
<dbReference type="Pfam" id="PF04545">
    <property type="entry name" value="Sigma70_r4"/>
    <property type="match status" value="1"/>
</dbReference>
<dbReference type="InterPro" id="IPR007630">
    <property type="entry name" value="RNA_pol_sigma70_r4"/>
</dbReference>
<dbReference type="InterPro" id="IPR014284">
    <property type="entry name" value="RNA_pol_sigma-70_dom"/>
</dbReference>
<dbReference type="SUPFAM" id="SSF88946">
    <property type="entry name" value="Sigma2 domain of RNA polymerase sigma factors"/>
    <property type="match status" value="1"/>
</dbReference>
<evidence type="ECO:0000256" key="4">
    <source>
        <dbReference type="ARBA" id="ARBA00023163"/>
    </source>
</evidence>
<dbReference type="GO" id="GO:0006352">
    <property type="term" value="P:DNA-templated transcription initiation"/>
    <property type="evidence" value="ECO:0007669"/>
    <property type="project" value="InterPro"/>
</dbReference>
<gene>
    <name evidence="6" type="ORF">SOCEGT47_055240</name>
</gene>
<accession>A0A4P2Q7I7</accession>
<evidence type="ECO:0000256" key="3">
    <source>
        <dbReference type="ARBA" id="ARBA00023125"/>
    </source>
</evidence>
<proteinExistence type="predicted"/>
<sequence length="237" mass="25915">MAEPGDGDRLTPAQQALVASAVDEVSGVARGLAARLRFRLSFDELVSLGHAGLVEAARVYDPARGDSFPRFARYRIRGAMLDGYAREAAEQERVLALCMKGGYDFVGRRRRQGDVMTDIDGKAEERLLDHVDGLAASVFATAVGAAKPATAEDALSRRERHDRAHTLLRSTLARLTPREAEVLSMHYLEGRPLNEVGGALRIPHPGAYRVHDRAIVRLGKLMRAAGVTELPPREDEL</sequence>
<reference evidence="6 7" key="1">
    <citation type="submission" date="2015-09" db="EMBL/GenBank/DDBJ databases">
        <title>Sorangium comparison.</title>
        <authorList>
            <person name="Zaburannyi N."/>
            <person name="Bunk B."/>
            <person name="Overmann J."/>
            <person name="Mueller R."/>
        </authorList>
    </citation>
    <scope>NUCLEOTIDE SEQUENCE [LARGE SCALE GENOMIC DNA]</scope>
    <source>
        <strain evidence="6 7">So ceGT47</strain>
    </source>
</reference>
<dbReference type="Gene3D" id="1.20.140.160">
    <property type="match status" value="1"/>
</dbReference>
<name>A0A4P2Q7I7_SORCE</name>
<dbReference type="Pfam" id="PF04542">
    <property type="entry name" value="Sigma70_r2"/>
    <property type="match status" value="1"/>
</dbReference>
<keyword evidence="4" id="KW-0804">Transcription</keyword>
<keyword evidence="1" id="KW-0805">Transcription regulation</keyword>
<dbReference type="InterPro" id="IPR007627">
    <property type="entry name" value="RNA_pol_sigma70_r2"/>
</dbReference>
<keyword evidence="3" id="KW-0238">DNA-binding</keyword>
<dbReference type="PANTHER" id="PTHR30385">
    <property type="entry name" value="SIGMA FACTOR F FLAGELLAR"/>
    <property type="match status" value="1"/>
</dbReference>
<protein>
    <recommendedName>
        <fullName evidence="5">RNA polymerase sigma-70 domain-containing protein</fullName>
    </recommendedName>
</protein>
<dbReference type="NCBIfam" id="TIGR02937">
    <property type="entry name" value="sigma70-ECF"/>
    <property type="match status" value="1"/>
</dbReference>
<dbReference type="EMBL" id="CP012670">
    <property type="protein sequence ID" value="AUX24983.1"/>
    <property type="molecule type" value="Genomic_DNA"/>
</dbReference>
<feature type="domain" description="RNA polymerase sigma-70" evidence="5">
    <location>
        <begin position="44"/>
        <end position="57"/>
    </location>
</feature>